<sequence length="88" mass="9729">NTLAGVYYESFAGDAAGEYVLPALARDFKIFGAQMKAWQEEKIFTISAKTTKAEVKTRRNNAGPAAAEEQNISFDVNLAVKPEIFNQR</sequence>
<dbReference type="EMBL" id="PFAS01000050">
    <property type="protein sequence ID" value="PIT93690.1"/>
    <property type="molecule type" value="Genomic_DNA"/>
</dbReference>
<proteinExistence type="predicted"/>
<dbReference type="Proteomes" id="UP000229335">
    <property type="component" value="Unassembled WGS sequence"/>
</dbReference>
<feature type="non-terminal residue" evidence="1">
    <location>
        <position position="1"/>
    </location>
</feature>
<accession>A0A2M6WLL5</accession>
<protein>
    <submittedName>
        <fullName evidence="1">Uncharacterized protein</fullName>
    </submittedName>
</protein>
<comment type="caution">
    <text evidence="1">The sequence shown here is derived from an EMBL/GenBank/DDBJ whole genome shotgun (WGS) entry which is preliminary data.</text>
</comment>
<dbReference type="AlphaFoldDB" id="A0A2M6WLL5"/>
<evidence type="ECO:0000313" key="1">
    <source>
        <dbReference type="EMBL" id="PIT93690.1"/>
    </source>
</evidence>
<name>A0A2M6WLL5_9BACT</name>
<organism evidence="1 2">
    <name type="scientific">Candidatus Falkowbacteria bacterium CG10_big_fil_rev_8_21_14_0_10_43_11</name>
    <dbReference type="NCBI Taxonomy" id="1974568"/>
    <lineage>
        <taxon>Bacteria</taxon>
        <taxon>Candidatus Falkowiibacteriota</taxon>
    </lineage>
</organism>
<reference evidence="2" key="1">
    <citation type="submission" date="2017-09" db="EMBL/GenBank/DDBJ databases">
        <title>Depth-based differentiation of microbial function through sediment-hosted aquifers and enrichment of novel symbionts in the deep terrestrial subsurface.</title>
        <authorList>
            <person name="Probst A.J."/>
            <person name="Ladd B."/>
            <person name="Jarett J.K."/>
            <person name="Geller-Mcgrath D.E."/>
            <person name="Sieber C.M.K."/>
            <person name="Emerson J.B."/>
            <person name="Anantharaman K."/>
            <person name="Thomas B.C."/>
            <person name="Malmstrom R."/>
            <person name="Stieglmeier M."/>
            <person name="Klingl A."/>
            <person name="Woyke T."/>
            <person name="Ryan C.M."/>
            <person name="Banfield J.F."/>
        </authorList>
    </citation>
    <scope>NUCLEOTIDE SEQUENCE [LARGE SCALE GENOMIC DNA]</scope>
</reference>
<evidence type="ECO:0000313" key="2">
    <source>
        <dbReference type="Proteomes" id="UP000229335"/>
    </source>
</evidence>
<gene>
    <name evidence="1" type="ORF">COU00_03010</name>
</gene>